<evidence type="ECO:0000256" key="1">
    <source>
        <dbReference type="ARBA" id="ARBA00022490"/>
    </source>
</evidence>
<organism evidence="9 10">
    <name type="scientific">Pseudonocardia benzenivorans</name>
    <dbReference type="NCBI Taxonomy" id="228005"/>
    <lineage>
        <taxon>Bacteria</taxon>
        <taxon>Bacillati</taxon>
        <taxon>Actinomycetota</taxon>
        <taxon>Actinomycetes</taxon>
        <taxon>Pseudonocardiales</taxon>
        <taxon>Pseudonocardiaceae</taxon>
        <taxon>Pseudonocardia</taxon>
    </lineage>
</organism>
<dbReference type="PANTHER" id="PTHR33692:SF1">
    <property type="entry name" value="RIBOSOME MATURATION FACTOR RIMM"/>
    <property type="match status" value="1"/>
</dbReference>
<evidence type="ECO:0000256" key="4">
    <source>
        <dbReference type="ARBA" id="ARBA00023186"/>
    </source>
</evidence>
<evidence type="ECO:0000313" key="9">
    <source>
        <dbReference type="EMBL" id="MFD1235618.1"/>
    </source>
</evidence>
<dbReference type="SUPFAM" id="SSF50447">
    <property type="entry name" value="Translation proteins"/>
    <property type="match status" value="1"/>
</dbReference>
<dbReference type="PANTHER" id="PTHR33692">
    <property type="entry name" value="RIBOSOME MATURATION FACTOR RIMM"/>
    <property type="match status" value="1"/>
</dbReference>
<evidence type="ECO:0000259" key="7">
    <source>
        <dbReference type="Pfam" id="PF01782"/>
    </source>
</evidence>
<dbReference type="EMBL" id="JBHTMB010000168">
    <property type="protein sequence ID" value="MFD1235618.1"/>
    <property type="molecule type" value="Genomic_DNA"/>
</dbReference>
<keyword evidence="4 5" id="KW-0143">Chaperone</keyword>
<dbReference type="Proteomes" id="UP001597182">
    <property type="component" value="Unassembled WGS sequence"/>
</dbReference>
<feature type="region of interest" description="Disordered" evidence="6">
    <location>
        <begin position="70"/>
        <end position="98"/>
    </location>
</feature>
<keyword evidence="1 5" id="KW-0963">Cytoplasm</keyword>
<reference evidence="10" key="1">
    <citation type="journal article" date="2019" name="Int. J. Syst. Evol. Microbiol.">
        <title>The Global Catalogue of Microorganisms (GCM) 10K type strain sequencing project: providing services to taxonomists for standard genome sequencing and annotation.</title>
        <authorList>
            <consortium name="The Broad Institute Genomics Platform"/>
            <consortium name="The Broad Institute Genome Sequencing Center for Infectious Disease"/>
            <person name="Wu L."/>
            <person name="Ma J."/>
        </authorList>
    </citation>
    <scope>NUCLEOTIDE SEQUENCE [LARGE SCALE GENOMIC DNA]</scope>
    <source>
        <strain evidence="10">CCUG 49018</strain>
    </source>
</reference>
<evidence type="ECO:0000256" key="5">
    <source>
        <dbReference type="HAMAP-Rule" id="MF_00014"/>
    </source>
</evidence>
<evidence type="ECO:0000256" key="6">
    <source>
        <dbReference type="SAM" id="MobiDB-lite"/>
    </source>
</evidence>
<dbReference type="InterPro" id="IPR002676">
    <property type="entry name" value="RimM_N"/>
</dbReference>
<dbReference type="RefSeq" id="WP_346090226.1">
    <property type="nucleotide sequence ID" value="NZ_BAABKS010000007.1"/>
</dbReference>
<comment type="caution">
    <text evidence="9">The sequence shown here is derived from an EMBL/GenBank/DDBJ whole genome shotgun (WGS) entry which is preliminary data.</text>
</comment>
<keyword evidence="10" id="KW-1185">Reference proteome</keyword>
<dbReference type="HAMAP" id="MF_00014">
    <property type="entry name" value="Ribosome_mat_RimM"/>
    <property type="match status" value="1"/>
</dbReference>
<dbReference type="SUPFAM" id="SSF50346">
    <property type="entry name" value="PRC-barrel domain"/>
    <property type="match status" value="1"/>
</dbReference>
<dbReference type="Gene3D" id="2.30.30.240">
    <property type="entry name" value="PRC-barrel domain"/>
    <property type="match status" value="1"/>
</dbReference>
<dbReference type="InterPro" id="IPR009000">
    <property type="entry name" value="Transl_B-barrel_sf"/>
</dbReference>
<feature type="compositionally biased region" description="Low complexity" evidence="6">
    <location>
        <begin position="1"/>
        <end position="23"/>
    </location>
</feature>
<comment type="subcellular location">
    <subcellularLocation>
        <location evidence="5">Cytoplasm</location>
    </subcellularLocation>
</comment>
<proteinExistence type="inferred from homology"/>
<feature type="region of interest" description="Disordered" evidence="6">
    <location>
        <begin position="1"/>
        <end position="26"/>
    </location>
</feature>
<protein>
    <recommendedName>
        <fullName evidence="5">Ribosome maturation factor RimM</fullName>
    </recommendedName>
</protein>
<feature type="domain" description="RimM N-terminal" evidence="7">
    <location>
        <begin position="33"/>
        <end position="131"/>
    </location>
</feature>
<feature type="compositionally biased region" description="Low complexity" evidence="6">
    <location>
        <begin position="70"/>
        <end position="91"/>
    </location>
</feature>
<evidence type="ECO:0000256" key="2">
    <source>
        <dbReference type="ARBA" id="ARBA00022517"/>
    </source>
</evidence>
<keyword evidence="2 5" id="KW-0690">Ribosome biogenesis</keyword>
<comment type="domain">
    <text evidence="5">The PRC barrel domain binds ribosomal protein uS19.</text>
</comment>
<comment type="similarity">
    <text evidence="5">Belongs to the RimM family.</text>
</comment>
<sequence length="216" mass="21923">MAGACGSMSSTPTGSAASSSTGPNESNTSLLLVGVIVRPHGLRGELVVEVRTDSPEERFAPGAELVVLPAGSSAPGSSGPGSSAPGSSGPPRVLTVETSRPHSGRLLVRFAQASDREAAEALRGIRLLVDAAALPPPADPEEFHVHQLEGLRAELADGSVVGTVREIAHGPGGELLVLARPPRPDALVPFVTAIVPVVDLDGGRVVLDPPEGLLDD</sequence>
<dbReference type="InterPro" id="IPR036976">
    <property type="entry name" value="RimM_N_sf"/>
</dbReference>
<comment type="subunit">
    <text evidence="5">Binds ribosomal protein uS19.</text>
</comment>
<dbReference type="Gene3D" id="2.40.30.60">
    <property type="entry name" value="RimM"/>
    <property type="match status" value="1"/>
</dbReference>
<keyword evidence="3 5" id="KW-0698">rRNA processing</keyword>
<dbReference type="NCBIfam" id="TIGR02273">
    <property type="entry name" value="16S_RimM"/>
    <property type="match status" value="1"/>
</dbReference>
<comment type="function">
    <text evidence="5">An accessory protein needed during the final step in the assembly of 30S ribosomal subunit, possibly for assembly of the head region. Essential for efficient processing of 16S rRNA. May be needed both before and after RbfA during the maturation of 16S rRNA. It has affinity for free ribosomal 30S subunits but not for 70S ribosomes.</text>
</comment>
<dbReference type="InterPro" id="IPR011961">
    <property type="entry name" value="RimM"/>
</dbReference>
<accession>A0ABW3VLW3</accession>
<evidence type="ECO:0000313" key="10">
    <source>
        <dbReference type="Proteomes" id="UP001597182"/>
    </source>
</evidence>
<name>A0ABW3VLW3_9PSEU</name>
<dbReference type="Pfam" id="PF24986">
    <property type="entry name" value="PRC_RimM"/>
    <property type="match status" value="1"/>
</dbReference>
<evidence type="ECO:0000259" key="8">
    <source>
        <dbReference type="Pfam" id="PF24986"/>
    </source>
</evidence>
<feature type="domain" description="Ribosome maturation factor RimM PRC barrel" evidence="8">
    <location>
        <begin position="145"/>
        <end position="213"/>
    </location>
</feature>
<evidence type="ECO:0000256" key="3">
    <source>
        <dbReference type="ARBA" id="ARBA00022552"/>
    </source>
</evidence>
<dbReference type="Pfam" id="PF01782">
    <property type="entry name" value="RimM"/>
    <property type="match status" value="1"/>
</dbReference>
<dbReference type="InterPro" id="IPR011033">
    <property type="entry name" value="PRC_barrel-like_sf"/>
</dbReference>
<dbReference type="InterPro" id="IPR056792">
    <property type="entry name" value="PRC_RimM"/>
</dbReference>
<gene>
    <name evidence="5 9" type="primary">rimM</name>
    <name evidence="9" type="ORF">ACFQ34_20200</name>
</gene>